<dbReference type="PANTHER" id="PTHR23089">
    <property type="entry name" value="HISTIDINE TRIAD HIT PROTEIN"/>
    <property type="match status" value="1"/>
</dbReference>
<evidence type="ECO:0000313" key="2">
    <source>
        <dbReference type="EMBL" id="KUG22862.1"/>
    </source>
</evidence>
<dbReference type="InterPro" id="IPR019808">
    <property type="entry name" value="Histidine_triad_CS"/>
</dbReference>
<dbReference type="SUPFAM" id="SSF54197">
    <property type="entry name" value="HIT-like"/>
    <property type="match status" value="1"/>
</dbReference>
<accession>A0A0W8FQF6</accession>
<name>A0A0W8FQF6_9ZZZZ</name>
<organism evidence="2">
    <name type="scientific">hydrocarbon metagenome</name>
    <dbReference type="NCBI Taxonomy" id="938273"/>
    <lineage>
        <taxon>unclassified sequences</taxon>
        <taxon>metagenomes</taxon>
        <taxon>ecological metagenomes</taxon>
    </lineage>
</organism>
<reference evidence="2" key="1">
    <citation type="journal article" date="2015" name="Proc. Natl. Acad. Sci. U.S.A.">
        <title>Networks of energetic and metabolic interactions define dynamics in microbial communities.</title>
        <authorList>
            <person name="Embree M."/>
            <person name="Liu J.K."/>
            <person name="Al-Bassam M.M."/>
            <person name="Zengler K."/>
        </authorList>
    </citation>
    <scope>NUCLEOTIDE SEQUENCE</scope>
</reference>
<dbReference type="EC" id="3.6.1.17" evidence="2"/>
<dbReference type="Gene3D" id="3.30.428.10">
    <property type="entry name" value="HIT-like"/>
    <property type="match status" value="1"/>
</dbReference>
<dbReference type="GO" id="GO:0004081">
    <property type="term" value="F:bis(5'-nucleosyl)-tetraphosphatase (asymmetrical) activity"/>
    <property type="evidence" value="ECO:0007669"/>
    <property type="project" value="UniProtKB-EC"/>
</dbReference>
<feature type="domain" description="HIT" evidence="1">
    <location>
        <begin position="5"/>
        <end position="114"/>
    </location>
</feature>
<proteinExistence type="predicted"/>
<evidence type="ECO:0000259" key="1">
    <source>
        <dbReference type="PROSITE" id="PS51084"/>
    </source>
</evidence>
<dbReference type="AlphaFoldDB" id="A0A0W8FQF6"/>
<sequence>MSNCIFCKIIKGEIPCAKIYEDDNVLAFDDIHPMAPVHVVIIPKNHISTLMDVNTEKDNIINSLIAAAQKVAKVKKIDASGFRTAINCNAEGGQVVFHLHMHLLGGRKLQDELG</sequence>
<dbReference type="PROSITE" id="PS51084">
    <property type="entry name" value="HIT_2"/>
    <property type="match status" value="1"/>
</dbReference>
<gene>
    <name evidence="2" type="ORF">ASZ90_007356</name>
</gene>
<dbReference type="EMBL" id="LNQE01000936">
    <property type="protein sequence ID" value="KUG22862.1"/>
    <property type="molecule type" value="Genomic_DNA"/>
</dbReference>
<dbReference type="InterPro" id="IPR011146">
    <property type="entry name" value="HIT-like"/>
</dbReference>
<dbReference type="CDD" id="cd01276">
    <property type="entry name" value="PKCI_related"/>
    <property type="match status" value="1"/>
</dbReference>
<dbReference type="Pfam" id="PF01230">
    <property type="entry name" value="HIT"/>
    <property type="match status" value="1"/>
</dbReference>
<dbReference type="InterPro" id="IPR036265">
    <property type="entry name" value="HIT-like_sf"/>
</dbReference>
<dbReference type="PROSITE" id="PS00892">
    <property type="entry name" value="HIT_1"/>
    <property type="match status" value="1"/>
</dbReference>
<dbReference type="InterPro" id="IPR001310">
    <property type="entry name" value="Histidine_triad_HIT"/>
</dbReference>
<comment type="caution">
    <text evidence="2">The sequence shown here is derived from an EMBL/GenBank/DDBJ whole genome shotgun (WGS) entry which is preliminary data.</text>
</comment>
<dbReference type="PRINTS" id="PR00332">
    <property type="entry name" value="HISTRIAD"/>
</dbReference>
<protein>
    <submittedName>
        <fullName evidence="2">Bis(5'-nucleosyl)-tetraphosphatase (Asymmetrical)</fullName>
        <ecNumber evidence="2">3.6.1.17</ecNumber>
    </submittedName>
</protein>
<keyword evidence="2" id="KW-0378">Hydrolase</keyword>